<dbReference type="Pfam" id="PF04085">
    <property type="entry name" value="MreC"/>
    <property type="match status" value="1"/>
</dbReference>
<dbReference type="GO" id="GO:0008360">
    <property type="term" value="P:regulation of cell shape"/>
    <property type="evidence" value="ECO:0007669"/>
    <property type="project" value="UniProtKB-KW"/>
</dbReference>
<dbReference type="InterPro" id="IPR042175">
    <property type="entry name" value="Cell/Rod_MreC_2"/>
</dbReference>
<evidence type="ECO:0000256" key="6">
    <source>
        <dbReference type="SAM" id="Coils"/>
    </source>
</evidence>
<organism evidence="9 10">
    <name type="scientific">Koleobacter methoxysyntrophicus</name>
    <dbReference type="NCBI Taxonomy" id="2751313"/>
    <lineage>
        <taxon>Bacteria</taxon>
        <taxon>Bacillati</taxon>
        <taxon>Bacillota</taxon>
        <taxon>Clostridia</taxon>
        <taxon>Koleobacterales</taxon>
        <taxon>Koleobacteraceae</taxon>
        <taxon>Koleobacter</taxon>
    </lineage>
</organism>
<dbReference type="AlphaFoldDB" id="A0A8A0RPM7"/>
<dbReference type="RefSeq" id="WP_241754993.1">
    <property type="nucleotide sequence ID" value="NZ_CP059066.1"/>
</dbReference>
<keyword evidence="7" id="KW-1133">Transmembrane helix</keyword>
<comment type="similarity">
    <text evidence="1 5">Belongs to the MreC family.</text>
</comment>
<dbReference type="Gene3D" id="2.40.10.350">
    <property type="entry name" value="Rod shape-determining protein MreC, domain 2"/>
    <property type="match status" value="1"/>
</dbReference>
<dbReference type="PIRSF" id="PIRSF038471">
    <property type="entry name" value="MreC"/>
    <property type="match status" value="1"/>
</dbReference>
<sequence>MVLNTILKNKRLWVIVIIIAALFLAITVSKSGRKGITGLENSVITVVKPLQKAVFSGTRGLIEFVETITQIGNLKEENLELKKKLSLLESDIVRLKELELENQRLREMLNFKEQSHLYEMEGAKVIGRNPGNWFETILIDKGQDSGIAVNMAVVTDKGLVGRVIDTGRNWSKVLLIIDQRSAVSGMVQRTRDNGVIKGQIDPIDMGNCKMIYLPAESNILPGDLVISSGLGGIFPKGLIIGKIIEIKKEENELLKYALVRPSVDFQRLEEVFVIKKHGDQ</sequence>
<dbReference type="Gene3D" id="2.40.10.340">
    <property type="entry name" value="Rod shape-determining protein MreC, domain 1"/>
    <property type="match status" value="1"/>
</dbReference>
<comment type="function">
    <text evidence="5">Involved in formation and maintenance of cell shape.</text>
</comment>
<reference evidence="9" key="1">
    <citation type="submission" date="2020-07" db="EMBL/GenBank/DDBJ databases">
        <title>Koleobacter methoxysyntrophicus gen. nov., sp. nov., a novel anaerobic bacterium isolated from deep subsurface oil field and proposal of Koleobacterales ord. nov. in the phylum Firmicutes.</title>
        <authorList>
            <person name="Sakamoto S."/>
            <person name="Tamaki H."/>
        </authorList>
    </citation>
    <scope>NUCLEOTIDE SEQUENCE</scope>
    <source>
        <strain evidence="9">NRmbB1</strain>
    </source>
</reference>
<evidence type="ECO:0000313" key="10">
    <source>
        <dbReference type="Proteomes" id="UP000662904"/>
    </source>
</evidence>
<dbReference type="InterPro" id="IPR055342">
    <property type="entry name" value="MreC_beta-barrel_core"/>
</dbReference>
<keyword evidence="3 5" id="KW-0133">Cell shape</keyword>
<feature type="coiled-coil region" evidence="6">
    <location>
        <begin position="71"/>
        <end position="115"/>
    </location>
</feature>
<evidence type="ECO:0000256" key="4">
    <source>
        <dbReference type="ARBA" id="ARBA00032089"/>
    </source>
</evidence>
<gene>
    <name evidence="9" type="primary">mreC</name>
    <name evidence="9" type="ORF">H0A61_01901</name>
</gene>
<evidence type="ECO:0000256" key="1">
    <source>
        <dbReference type="ARBA" id="ARBA00009369"/>
    </source>
</evidence>
<evidence type="ECO:0000313" key="9">
    <source>
        <dbReference type="EMBL" id="QSQ09530.1"/>
    </source>
</evidence>
<proteinExistence type="inferred from homology"/>
<dbReference type="NCBIfam" id="TIGR00219">
    <property type="entry name" value="mreC"/>
    <property type="match status" value="1"/>
</dbReference>
<dbReference type="EMBL" id="CP059066">
    <property type="protein sequence ID" value="QSQ09530.1"/>
    <property type="molecule type" value="Genomic_DNA"/>
</dbReference>
<dbReference type="PANTHER" id="PTHR34138">
    <property type="entry name" value="CELL SHAPE-DETERMINING PROTEIN MREC"/>
    <property type="match status" value="1"/>
</dbReference>
<feature type="domain" description="Rod shape-determining protein MreC beta-barrel core" evidence="8">
    <location>
        <begin position="125"/>
        <end position="275"/>
    </location>
</feature>
<dbReference type="GO" id="GO:0005886">
    <property type="term" value="C:plasma membrane"/>
    <property type="evidence" value="ECO:0007669"/>
    <property type="project" value="TreeGrafter"/>
</dbReference>
<keyword evidence="10" id="KW-1185">Reference proteome</keyword>
<feature type="transmembrane region" description="Helical" evidence="7">
    <location>
        <begin position="12"/>
        <end position="29"/>
    </location>
</feature>
<evidence type="ECO:0000259" key="8">
    <source>
        <dbReference type="Pfam" id="PF04085"/>
    </source>
</evidence>
<dbReference type="KEGG" id="kme:H0A61_01901"/>
<keyword evidence="7" id="KW-0812">Transmembrane</keyword>
<name>A0A8A0RPM7_9FIRM</name>
<protein>
    <recommendedName>
        <fullName evidence="2 5">Cell shape-determining protein MreC</fullName>
    </recommendedName>
    <alternativeName>
        <fullName evidence="4 5">Cell shape protein MreC</fullName>
    </alternativeName>
</protein>
<accession>A0A8A0RPM7</accession>
<dbReference type="Proteomes" id="UP000662904">
    <property type="component" value="Chromosome"/>
</dbReference>
<keyword evidence="6" id="KW-0175">Coiled coil</keyword>
<evidence type="ECO:0000256" key="5">
    <source>
        <dbReference type="PIRNR" id="PIRNR038471"/>
    </source>
</evidence>
<evidence type="ECO:0000256" key="2">
    <source>
        <dbReference type="ARBA" id="ARBA00013855"/>
    </source>
</evidence>
<evidence type="ECO:0000256" key="3">
    <source>
        <dbReference type="ARBA" id="ARBA00022960"/>
    </source>
</evidence>
<dbReference type="PANTHER" id="PTHR34138:SF1">
    <property type="entry name" value="CELL SHAPE-DETERMINING PROTEIN MREC"/>
    <property type="match status" value="1"/>
</dbReference>
<dbReference type="InterPro" id="IPR007221">
    <property type="entry name" value="MreC"/>
</dbReference>
<evidence type="ECO:0000256" key="7">
    <source>
        <dbReference type="SAM" id="Phobius"/>
    </source>
</evidence>
<keyword evidence="7" id="KW-0472">Membrane</keyword>
<dbReference type="InterPro" id="IPR042177">
    <property type="entry name" value="Cell/Rod_1"/>
</dbReference>